<dbReference type="AlphaFoldDB" id="A0A0E9T6W5"/>
<reference evidence="1" key="2">
    <citation type="journal article" date="2015" name="Fish Shellfish Immunol.">
        <title>Early steps in the European eel (Anguilla anguilla)-Vibrio vulnificus interaction in the gills: Role of the RtxA13 toxin.</title>
        <authorList>
            <person name="Callol A."/>
            <person name="Pajuelo D."/>
            <person name="Ebbesson L."/>
            <person name="Teles M."/>
            <person name="MacKenzie S."/>
            <person name="Amaro C."/>
        </authorList>
    </citation>
    <scope>NUCLEOTIDE SEQUENCE</scope>
</reference>
<sequence length="19" mass="1967">MAVCTSRGLNTILITTESG</sequence>
<organism evidence="1">
    <name type="scientific">Anguilla anguilla</name>
    <name type="common">European freshwater eel</name>
    <name type="synonym">Muraena anguilla</name>
    <dbReference type="NCBI Taxonomy" id="7936"/>
    <lineage>
        <taxon>Eukaryota</taxon>
        <taxon>Metazoa</taxon>
        <taxon>Chordata</taxon>
        <taxon>Craniata</taxon>
        <taxon>Vertebrata</taxon>
        <taxon>Euteleostomi</taxon>
        <taxon>Actinopterygii</taxon>
        <taxon>Neopterygii</taxon>
        <taxon>Teleostei</taxon>
        <taxon>Anguilliformes</taxon>
        <taxon>Anguillidae</taxon>
        <taxon>Anguilla</taxon>
    </lineage>
</organism>
<proteinExistence type="predicted"/>
<dbReference type="EMBL" id="GBXM01059188">
    <property type="protein sequence ID" value="JAH49389.1"/>
    <property type="molecule type" value="Transcribed_RNA"/>
</dbReference>
<protein>
    <submittedName>
        <fullName evidence="1">Uncharacterized protein</fullName>
    </submittedName>
</protein>
<accession>A0A0E9T6W5</accession>
<evidence type="ECO:0000313" key="1">
    <source>
        <dbReference type="EMBL" id="JAH49389.1"/>
    </source>
</evidence>
<reference evidence="1" key="1">
    <citation type="submission" date="2014-11" db="EMBL/GenBank/DDBJ databases">
        <authorList>
            <person name="Amaro Gonzalez C."/>
        </authorList>
    </citation>
    <scope>NUCLEOTIDE SEQUENCE</scope>
</reference>
<name>A0A0E9T6W5_ANGAN</name>